<proteinExistence type="predicted"/>
<reference evidence="1 2" key="1">
    <citation type="submission" date="2014-06" db="EMBL/GenBank/DDBJ databases">
        <authorList>
            <person name="Urmite Genomes Urmite Genomes"/>
        </authorList>
    </citation>
    <scope>NUCLEOTIDE SEQUENCE [LARGE SCALE GENOMIC DNA]</scope>
</reference>
<dbReference type="eggNOG" id="ENOG5031US5">
    <property type="taxonomic scope" value="Bacteria"/>
</dbReference>
<name>A0A078KYL8_9GAMM</name>
<evidence type="ECO:0000313" key="1">
    <source>
        <dbReference type="EMBL" id="CDZ76869.1"/>
    </source>
</evidence>
<accession>A0A078KYL8</accession>
<evidence type="ECO:0000313" key="2">
    <source>
        <dbReference type="Proteomes" id="UP000044071"/>
    </source>
</evidence>
<organism evidence="1 2">
    <name type="scientific">Legionella massiliensis</name>
    <dbReference type="NCBI Taxonomy" id="1034943"/>
    <lineage>
        <taxon>Bacteria</taxon>
        <taxon>Pseudomonadati</taxon>
        <taxon>Pseudomonadota</taxon>
        <taxon>Gammaproteobacteria</taxon>
        <taxon>Legionellales</taxon>
        <taxon>Legionellaceae</taxon>
        <taxon>Legionella</taxon>
    </lineage>
</organism>
<gene>
    <name evidence="1" type="ORF">BN59_01145</name>
</gene>
<dbReference type="RefSeq" id="WP_043873301.1">
    <property type="nucleotide sequence ID" value="NZ_CCVW01000001.1"/>
</dbReference>
<dbReference type="AlphaFoldDB" id="A0A078KYL8"/>
<dbReference type="OrthoDB" id="5652792at2"/>
<keyword evidence="2" id="KW-1185">Reference proteome</keyword>
<dbReference type="Proteomes" id="UP000044071">
    <property type="component" value="Unassembled WGS sequence"/>
</dbReference>
<dbReference type="EMBL" id="CCSB01000001">
    <property type="protein sequence ID" value="CDZ76869.1"/>
    <property type="molecule type" value="Genomic_DNA"/>
</dbReference>
<protein>
    <submittedName>
        <fullName evidence="1">Uncharacterized protein</fullName>
    </submittedName>
</protein>
<sequence length="138" mass="16003">MKFFLNRETSEPIKEEKKELCFYIPIVEQIRESVPNWDLAKQENRIRKFYSSAESLQQAESARIAPPSLLACYKVMLTDTERQELTAANSQNSVYRGCLNFNRTEILSLILFKSENQLELENPHYHHETPTDTAACCA</sequence>